<dbReference type="CDD" id="cd09245">
    <property type="entry name" value="BRO1_UmRIM23-like"/>
    <property type="match status" value="1"/>
</dbReference>
<evidence type="ECO:0000256" key="1">
    <source>
        <dbReference type="ARBA" id="ARBA00010997"/>
    </source>
</evidence>
<evidence type="ECO:0000259" key="4">
    <source>
        <dbReference type="PROSITE" id="PS51180"/>
    </source>
</evidence>
<evidence type="ECO:0000256" key="3">
    <source>
        <dbReference type="SAM" id="MobiDB-lite"/>
    </source>
</evidence>
<feature type="compositionally biased region" description="Acidic residues" evidence="3">
    <location>
        <begin position="447"/>
        <end position="459"/>
    </location>
</feature>
<dbReference type="PROSITE" id="PS51180">
    <property type="entry name" value="BRO1"/>
    <property type="match status" value="1"/>
</dbReference>
<proteinExistence type="inferred from homology"/>
<feature type="domain" description="BRO1" evidence="4">
    <location>
        <begin position="1"/>
        <end position="262"/>
    </location>
</feature>
<dbReference type="PANTHER" id="PTHR40463">
    <property type="entry name" value="PH-RESPONSE REGULATOR PROTEIN PALC"/>
    <property type="match status" value="1"/>
</dbReference>
<comment type="caution">
    <text evidence="5">The sequence shown here is derived from an EMBL/GenBank/DDBJ whole genome shotgun (WGS) entry which is preliminary data.</text>
</comment>
<dbReference type="GO" id="GO:0005886">
    <property type="term" value="C:plasma membrane"/>
    <property type="evidence" value="ECO:0007669"/>
    <property type="project" value="TreeGrafter"/>
</dbReference>
<dbReference type="Gene3D" id="1.25.40.280">
    <property type="entry name" value="alix/aip1 like domains"/>
    <property type="match status" value="1"/>
</dbReference>
<dbReference type="Proteomes" id="UP000326757">
    <property type="component" value="Unassembled WGS sequence"/>
</dbReference>
<reference evidence="5 6" key="1">
    <citation type="submission" date="2019-06" db="EMBL/GenBank/DDBJ databases">
        <title>Genome Sequence of the Brown Rot Fungal Pathogen Monilinia laxa.</title>
        <authorList>
            <person name="De Miccolis Angelini R.M."/>
            <person name="Landi L."/>
            <person name="Abate D."/>
            <person name="Pollastro S."/>
            <person name="Romanazzi G."/>
            <person name="Faretra F."/>
        </authorList>
    </citation>
    <scope>NUCLEOTIDE SEQUENCE [LARGE SCALE GENOMIC DNA]</scope>
    <source>
        <strain evidence="5 6">Mlax316</strain>
    </source>
</reference>
<accession>A0A5N6JVL0</accession>
<protein>
    <recommendedName>
        <fullName evidence="2">pH-response regulator protein palC</fullName>
    </recommendedName>
</protein>
<evidence type="ECO:0000256" key="2">
    <source>
        <dbReference type="ARBA" id="ARBA00022193"/>
    </source>
</evidence>
<dbReference type="GO" id="GO:0071467">
    <property type="term" value="P:cellular response to pH"/>
    <property type="evidence" value="ECO:0007669"/>
    <property type="project" value="InterPro"/>
</dbReference>
<dbReference type="EMBL" id="VIGI01000013">
    <property type="protein sequence ID" value="KAB8292421.1"/>
    <property type="molecule type" value="Genomic_DNA"/>
</dbReference>
<sequence length="607" mass="67091">MPFPFELPTTSSFLFSTYFTSDSHPSLPLAASTYRGVLRDVLKKQKRLSPSQQASSLSSILQALNNYIPYLLALDSGISSQSHPGAEHIDIILTSTPTLEWRPTLSAPLIPGREIPRLKIQSLEYEIYFVLSTLAYTHVLLSRSSLHPLYSSASASPSPDQRTSCIKIATEQLLLASSIHNYLFTRSTALTSPPPCPDISNPVFRALSSLALAESTLLAVLKDDPYPAAVQQDRNKNDKEWMIKAPDMPKVRAHLFARLCLAAAEHAGNAVAILGGMGNGGKGKVEPELLKYVEDLRRVGRGKACRFFGVDAELGGKTGDGIGWLRAGLSELGMSVGDDGKKPSGMGFGRLKKEWTEKREDRRVENGKDWGSDAGKAEEGRILEMLEKKWVKVNDTIGTQLIPSIGTLISSLPSGREMHTVKTYNPPSLEVQVLESMRAPPDRADTYEEDDSSNDDENGAPDLNSEKSRYVLDEDGQLYAVRVLHRLHLIHQFPVNPHQHTASSLPQHYKFIPSLRATIRCATDQLYSHLYPPSVVWLALDAEYHIQHVFIHTYLFLVTRKCPAAFLQYLACLVLLSTKRPVAIIGKNAVGIRYLELIVLIEAISSS</sequence>
<dbReference type="InterPro" id="IPR004328">
    <property type="entry name" value="BRO1_dom"/>
</dbReference>
<evidence type="ECO:0000313" key="5">
    <source>
        <dbReference type="EMBL" id="KAB8292421.1"/>
    </source>
</evidence>
<dbReference type="SMART" id="SM01041">
    <property type="entry name" value="BRO1"/>
    <property type="match status" value="1"/>
</dbReference>
<dbReference type="PANTHER" id="PTHR40463:SF1">
    <property type="entry name" value="PH-RESPONSE REGULATOR PROTEIN PALC"/>
    <property type="match status" value="1"/>
</dbReference>
<organism evidence="5 6">
    <name type="scientific">Monilinia laxa</name>
    <name type="common">Brown rot fungus</name>
    <name type="synonym">Sclerotinia laxa</name>
    <dbReference type="NCBI Taxonomy" id="61186"/>
    <lineage>
        <taxon>Eukaryota</taxon>
        <taxon>Fungi</taxon>
        <taxon>Dikarya</taxon>
        <taxon>Ascomycota</taxon>
        <taxon>Pezizomycotina</taxon>
        <taxon>Leotiomycetes</taxon>
        <taxon>Helotiales</taxon>
        <taxon>Sclerotiniaceae</taxon>
        <taxon>Monilinia</taxon>
    </lineage>
</organism>
<dbReference type="InterPro" id="IPR038499">
    <property type="entry name" value="BRO1_sf"/>
</dbReference>
<keyword evidence="6" id="KW-1185">Reference proteome</keyword>
<name>A0A5N6JVL0_MONLA</name>
<evidence type="ECO:0000313" key="6">
    <source>
        <dbReference type="Proteomes" id="UP000326757"/>
    </source>
</evidence>
<gene>
    <name evidence="5" type="ORF">EYC80_008149</name>
</gene>
<dbReference type="AlphaFoldDB" id="A0A5N6JVL0"/>
<dbReference type="FunFam" id="1.25.40.280:FF:000005">
    <property type="entry name" value="pH-response regulator protein palC"/>
    <property type="match status" value="1"/>
</dbReference>
<dbReference type="InterPro" id="IPR037505">
    <property type="entry name" value="pH-resp_palC"/>
</dbReference>
<dbReference type="OrthoDB" id="10266451at2759"/>
<comment type="similarity">
    <text evidence="1">Belongs to the palC family.</text>
</comment>
<feature type="region of interest" description="Disordered" evidence="3">
    <location>
        <begin position="442"/>
        <end position="467"/>
    </location>
</feature>